<organism evidence="1 2">
    <name type="scientific">Xanthomonas fragariae</name>
    <dbReference type="NCBI Taxonomy" id="48664"/>
    <lineage>
        <taxon>Bacteria</taxon>
        <taxon>Pseudomonadati</taxon>
        <taxon>Pseudomonadota</taxon>
        <taxon>Gammaproteobacteria</taxon>
        <taxon>Lysobacterales</taxon>
        <taxon>Lysobacteraceae</taxon>
        <taxon>Xanthomonas</taxon>
    </lineage>
</organism>
<gene>
    <name evidence="1" type="primary">clcB_1</name>
    <name evidence="1" type="ORF">PD5205_03550</name>
</gene>
<evidence type="ECO:0000313" key="1">
    <source>
        <dbReference type="EMBL" id="SMR04825.1"/>
    </source>
</evidence>
<reference evidence="1 2" key="1">
    <citation type="submission" date="2017-05" db="EMBL/GenBank/DDBJ databases">
        <authorList>
            <person name="Song R."/>
            <person name="Chenine A.L."/>
            <person name="Ruprecht R.M."/>
        </authorList>
    </citation>
    <scope>NUCLEOTIDE SEQUENCE [LARGE SCALE GENOMIC DNA]</scope>
    <source>
        <strain evidence="1">PD5205</strain>
    </source>
</reference>
<sequence length="72" mass="8206">MPKHRDAALLADTDIVAIMKVFDATQADELAVIDTERNVLGVLSEGFVRKRYAEELEKRERELMGERTADEE</sequence>
<evidence type="ECO:0000313" key="2">
    <source>
        <dbReference type="Proteomes" id="UP000195953"/>
    </source>
</evidence>
<dbReference type="AlphaFoldDB" id="A0A1Y6GUG6"/>
<proteinExistence type="predicted"/>
<accession>A0A1Y6GUG6</accession>
<dbReference type="EMBL" id="LT853885">
    <property type="protein sequence ID" value="SMR04825.1"/>
    <property type="molecule type" value="Genomic_DNA"/>
</dbReference>
<name>A0A1Y6GUG6_9XANT</name>
<dbReference type="Proteomes" id="UP000195953">
    <property type="component" value="Chromosome 1"/>
</dbReference>
<protein>
    <submittedName>
        <fullName evidence="1">Chloride channel</fullName>
    </submittedName>
</protein>